<feature type="transmembrane region" description="Helical" evidence="1">
    <location>
        <begin position="38"/>
        <end position="57"/>
    </location>
</feature>
<reference evidence="3 4" key="2">
    <citation type="submission" date="2024-07" db="EMBL/GenBank/DDBJ databases">
        <authorList>
            <person name="Akdeniz Z."/>
        </authorList>
    </citation>
    <scope>NUCLEOTIDE SEQUENCE [LARGE SCALE GENOMIC DNA]</scope>
</reference>
<keyword evidence="1" id="KW-0812">Transmembrane</keyword>
<dbReference type="Proteomes" id="UP001642409">
    <property type="component" value="Unassembled WGS sequence"/>
</dbReference>
<comment type="caution">
    <text evidence="2">The sequence shown here is derived from an EMBL/GenBank/DDBJ whole genome shotgun (WGS) entry which is preliminary data.</text>
</comment>
<evidence type="ECO:0000313" key="3">
    <source>
        <dbReference type="EMBL" id="CAL5973029.1"/>
    </source>
</evidence>
<evidence type="ECO:0000256" key="1">
    <source>
        <dbReference type="SAM" id="Phobius"/>
    </source>
</evidence>
<reference evidence="2" key="1">
    <citation type="submission" date="2023-06" db="EMBL/GenBank/DDBJ databases">
        <authorList>
            <person name="Kurt Z."/>
        </authorList>
    </citation>
    <scope>NUCLEOTIDE SEQUENCE</scope>
</reference>
<keyword evidence="4" id="KW-1185">Reference proteome</keyword>
<gene>
    <name evidence="2" type="ORF">HINF_LOCUS20625</name>
    <name evidence="3" type="ORF">HINF_LOCUS2171</name>
</gene>
<evidence type="ECO:0000313" key="4">
    <source>
        <dbReference type="Proteomes" id="UP001642409"/>
    </source>
</evidence>
<evidence type="ECO:0000313" key="2">
    <source>
        <dbReference type="EMBL" id="CAI9932980.1"/>
    </source>
</evidence>
<dbReference type="EMBL" id="CAXDID020000004">
    <property type="protein sequence ID" value="CAL5973029.1"/>
    <property type="molecule type" value="Genomic_DNA"/>
</dbReference>
<proteinExistence type="predicted"/>
<organism evidence="2">
    <name type="scientific">Hexamita inflata</name>
    <dbReference type="NCBI Taxonomy" id="28002"/>
    <lineage>
        <taxon>Eukaryota</taxon>
        <taxon>Metamonada</taxon>
        <taxon>Diplomonadida</taxon>
        <taxon>Hexamitidae</taxon>
        <taxon>Hexamitinae</taxon>
        <taxon>Hexamita</taxon>
    </lineage>
</organism>
<sequence length="108" mass="12502">MHAKYKIALYSIYIISTAIHFGSRLVSDFGLYYNQPFVVYDSLFQIIYGLLFGLVFIPPTTCQRRLEQKEIEMISGGQDRTEIGLDNEISLLRVMLLHSNIFQSYIIT</sequence>
<feature type="transmembrane region" description="Helical" evidence="1">
    <location>
        <begin position="7"/>
        <end position="26"/>
    </location>
</feature>
<protein>
    <submittedName>
        <fullName evidence="3">Hypothetical_protein</fullName>
    </submittedName>
</protein>
<name>A0AA86TXC3_9EUKA</name>
<accession>A0AA86TXC3</accession>
<keyword evidence="1" id="KW-1133">Transmembrane helix</keyword>
<dbReference type="AlphaFoldDB" id="A0AA86TXC3"/>
<keyword evidence="1" id="KW-0472">Membrane</keyword>
<dbReference type="EMBL" id="CATOUU010000531">
    <property type="protein sequence ID" value="CAI9932980.1"/>
    <property type="molecule type" value="Genomic_DNA"/>
</dbReference>